<feature type="transmembrane region" description="Helical" evidence="7">
    <location>
        <begin position="223"/>
        <end position="240"/>
    </location>
</feature>
<reference evidence="9" key="3">
    <citation type="submission" date="2015-02" db="UniProtKB">
        <authorList>
            <consortium name="EnsemblProtists"/>
        </authorList>
    </citation>
    <scope>IDENTIFICATION</scope>
    <source>
        <strain evidence="9">DAOM BR144</strain>
    </source>
</reference>
<protein>
    <recommendedName>
        <fullName evidence="8">Peptidase S54 rhomboid domain-containing protein</fullName>
    </recommendedName>
</protein>
<proteinExistence type="inferred from homology"/>
<comment type="similarity">
    <text evidence="2">Belongs to the peptidase S54 family.</text>
</comment>
<dbReference type="SUPFAM" id="SSF144091">
    <property type="entry name" value="Rhomboid-like"/>
    <property type="match status" value="1"/>
</dbReference>
<feature type="transmembrane region" description="Helical" evidence="7">
    <location>
        <begin position="187"/>
        <end position="211"/>
    </location>
</feature>
<feature type="transmembrane region" description="Helical" evidence="7">
    <location>
        <begin position="261"/>
        <end position="286"/>
    </location>
</feature>
<keyword evidence="4" id="KW-0378">Hydrolase</keyword>
<evidence type="ECO:0000256" key="7">
    <source>
        <dbReference type="SAM" id="Phobius"/>
    </source>
</evidence>
<evidence type="ECO:0000256" key="5">
    <source>
        <dbReference type="ARBA" id="ARBA00022989"/>
    </source>
</evidence>
<dbReference type="GO" id="GO:0004252">
    <property type="term" value="F:serine-type endopeptidase activity"/>
    <property type="evidence" value="ECO:0007669"/>
    <property type="project" value="InterPro"/>
</dbReference>
<dbReference type="Pfam" id="PF01694">
    <property type="entry name" value="Rhomboid"/>
    <property type="match status" value="1"/>
</dbReference>
<dbReference type="VEuPathDB" id="FungiDB:PYU1_G005582"/>
<dbReference type="InterPro" id="IPR022764">
    <property type="entry name" value="Peptidase_S54_rhomboid_dom"/>
</dbReference>
<accession>K3WKV1</accession>
<evidence type="ECO:0000256" key="3">
    <source>
        <dbReference type="ARBA" id="ARBA00022692"/>
    </source>
</evidence>
<evidence type="ECO:0000313" key="9">
    <source>
        <dbReference type="EnsemblProtists" id="PYU1_T005593"/>
    </source>
</evidence>
<evidence type="ECO:0000313" key="10">
    <source>
        <dbReference type="Proteomes" id="UP000019132"/>
    </source>
</evidence>
<dbReference type="InterPro" id="IPR035952">
    <property type="entry name" value="Rhomboid-like_sf"/>
</dbReference>
<reference evidence="10" key="2">
    <citation type="submission" date="2010-04" db="EMBL/GenBank/DDBJ databases">
        <authorList>
            <person name="Buell R."/>
            <person name="Hamilton J."/>
            <person name="Hostetler J."/>
        </authorList>
    </citation>
    <scope>NUCLEOTIDE SEQUENCE [LARGE SCALE GENOMIC DNA]</scope>
    <source>
        <strain evidence="10">DAOM:BR144</strain>
    </source>
</reference>
<keyword evidence="10" id="KW-1185">Reference proteome</keyword>
<evidence type="ECO:0000256" key="4">
    <source>
        <dbReference type="ARBA" id="ARBA00022801"/>
    </source>
</evidence>
<sequence length="336" mass="36874">MLRASLIGGGAAMAPASMRASGKTSMGLQQLSTRAWSPIAPPLVKKIALPQHQMVATSSRGAFAFANVAARRTPALPTAMVFSGPLRLTNAFHPRVNAMLRTTPTGKNGLGAHARHHQSSYRTQMFHSRRRKSFQVTGETVVAGLITANVAVTMMWITAHSQRKKRRMMTHFTTSAMHLARGQYHTLLTSVFSHADLGHLLANMIGLFFFGRHICDVLGPKRFLALYLGSGVLSSWAAVYEQQRSNRMTFNLGASGAVNSITAMSILLSPYSTLLIFGIIPMPAWLAGSMFIFKDAYSWATDRRDGIGHFAHLSGAFCGGAYYYYLRRNGGLRFFR</sequence>
<dbReference type="OMA" id="AIHYLNF"/>
<feature type="transmembrane region" description="Helical" evidence="7">
    <location>
        <begin position="306"/>
        <end position="326"/>
    </location>
</feature>
<dbReference type="InParanoid" id="K3WKV1"/>
<dbReference type="Proteomes" id="UP000019132">
    <property type="component" value="Unassembled WGS sequence"/>
</dbReference>
<dbReference type="EMBL" id="GL376573">
    <property type="status" value="NOT_ANNOTATED_CDS"/>
    <property type="molecule type" value="Genomic_DNA"/>
</dbReference>
<feature type="transmembrane region" description="Helical" evidence="7">
    <location>
        <begin position="141"/>
        <end position="159"/>
    </location>
</feature>
<feature type="domain" description="Peptidase S54 rhomboid" evidence="8">
    <location>
        <begin position="182"/>
        <end position="328"/>
    </location>
</feature>
<organism evidence="9 10">
    <name type="scientific">Globisporangium ultimum (strain ATCC 200006 / CBS 805.95 / DAOM BR144)</name>
    <name type="common">Pythium ultimum</name>
    <dbReference type="NCBI Taxonomy" id="431595"/>
    <lineage>
        <taxon>Eukaryota</taxon>
        <taxon>Sar</taxon>
        <taxon>Stramenopiles</taxon>
        <taxon>Oomycota</taxon>
        <taxon>Peronosporomycetes</taxon>
        <taxon>Pythiales</taxon>
        <taxon>Pythiaceae</taxon>
        <taxon>Globisporangium</taxon>
    </lineage>
</organism>
<reference evidence="10" key="1">
    <citation type="journal article" date="2010" name="Genome Biol.">
        <title>Genome sequence of the necrotrophic plant pathogen Pythium ultimum reveals original pathogenicity mechanisms and effector repertoire.</title>
        <authorList>
            <person name="Levesque C.A."/>
            <person name="Brouwer H."/>
            <person name="Cano L."/>
            <person name="Hamilton J.P."/>
            <person name="Holt C."/>
            <person name="Huitema E."/>
            <person name="Raffaele S."/>
            <person name="Robideau G.P."/>
            <person name="Thines M."/>
            <person name="Win J."/>
            <person name="Zerillo M.M."/>
            <person name="Beakes G.W."/>
            <person name="Boore J.L."/>
            <person name="Busam D."/>
            <person name="Dumas B."/>
            <person name="Ferriera S."/>
            <person name="Fuerstenberg S.I."/>
            <person name="Gachon C.M."/>
            <person name="Gaulin E."/>
            <person name="Govers F."/>
            <person name="Grenville-Briggs L."/>
            <person name="Horner N."/>
            <person name="Hostetler J."/>
            <person name="Jiang R.H."/>
            <person name="Johnson J."/>
            <person name="Krajaejun T."/>
            <person name="Lin H."/>
            <person name="Meijer H.J."/>
            <person name="Moore B."/>
            <person name="Morris P."/>
            <person name="Phuntmart V."/>
            <person name="Puiu D."/>
            <person name="Shetty J."/>
            <person name="Stajich J.E."/>
            <person name="Tripathy S."/>
            <person name="Wawra S."/>
            <person name="van West P."/>
            <person name="Whitty B.R."/>
            <person name="Coutinho P.M."/>
            <person name="Henrissat B."/>
            <person name="Martin F."/>
            <person name="Thomas P.D."/>
            <person name="Tyler B.M."/>
            <person name="De Vries R.P."/>
            <person name="Kamoun S."/>
            <person name="Yandell M."/>
            <person name="Tisserat N."/>
            <person name="Buell C.R."/>
        </authorList>
    </citation>
    <scope>NUCLEOTIDE SEQUENCE</scope>
    <source>
        <strain evidence="10">DAOM:BR144</strain>
    </source>
</reference>
<dbReference type="PANTHER" id="PTHR43731:SF14">
    <property type="entry name" value="PRESENILIN-ASSOCIATED RHOMBOID-LIKE PROTEIN, MITOCHONDRIAL"/>
    <property type="match status" value="1"/>
</dbReference>
<dbReference type="EnsemblProtists" id="PYU1_T005593">
    <property type="protein sequence ID" value="PYU1_T005593"/>
    <property type="gene ID" value="PYU1_G005582"/>
</dbReference>
<keyword evidence="5 7" id="KW-1133">Transmembrane helix</keyword>
<evidence type="ECO:0000259" key="8">
    <source>
        <dbReference type="Pfam" id="PF01694"/>
    </source>
</evidence>
<dbReference type="Gene3D" id="1.20.1540.10">
    <property type="entry name" value="Rhomboid-like"/>
    <property type="match status" value="1"/>
</dbReference>
<dbReference type="InterPro" id="IPR050925">
    <property type="entry name" value="Rhomboid_protease_S54"/>
</dbReference>
<dbReference type="AlphaFoldDB" id="K3WKV1"/>
<evidence type="ECO:0000256" key="6">
    <source>
        <dbReference type="ARBA" id="ARBA00023136"/>
    </source>
</evidence>
<dbReference type="GO" id="GO:0016020">
    <property type="term" value="C:membrane"/>
    <property type="evidence" value="ECO:0007669"/>
    <property type="project" value="UniProtKB-SubCell"/>
</dbReference>
<dbReference type="PANTHER" id="PTHR43731">
    <property type="entry name" value="RHOMBOID PROTEASE"/>
    <property type="match status" value="1"/>
</dbReference>
<name>K3WKV1_GLOUD</name>
<dbReference type="eggNOG" id="KOG2980">
    <property type="taxonomic scope" value="Eukaryota"/>
</dbReference>
<keyword evidence="6 7" id="KW-0472">Membrane</keyword>
<evidence type="ECO:0000256" key="1">
    <source>
        <dbReference type="ARBA" id="ARBA00004141"/>
    </source>
</evidence>
<dbReference type="HOGENOM" id="CLU_055068_7_1_1"/>
<comment type="subcellular location">
    <subcellularLocation>
        <location evidence="1">Membrane</location>
        <topology evidence="1">Multi-pass membrane protein</topology>
    </subcellularLocation>
</comment>
<dbReference type="STRING" id="431595.K3WKV1"/>
<keyword evidence="3 7" id="KW-0812">Transmembrane</keyword>
<evidence type="ECO:0000256" key="2">
    <source>
        <dbReference type="ARBA" id="ARBA00009045"/>
    </source>
</evidence>